<evidence type="ECO:0000256" key="1">
    <source>
        <dbReference type="SAM" id="MobiDB-lite"/>
    </source>
</evidence>
<reference evidence="3 4" key="1">
    <citation type="submission" date="2017-08" db="EMBL/GenBank/DDBJ databases">
        <title>Infants hospitalized years apart are colonized by the same room-sourced microbial strains.</title>
        <authorList>
            <person name="Brooks B."/>
            <person name="Olm M.R."/>
            <person name="Firek B.A."/>
            <person name="Baker R."/>
            <person name="Thomas B.C."/>
            <person name="Morowitz M.J."/>
            <person name="Banfield J.F."/>
        </authorList>
    </citation>
    <scope>NUCLEOTIDE SEQUENCE [LARGE SCALE GENOMIC DNA]</scope>
    <source>
        <strain evidence="3">S2_005_003_R2_41</strain>
    </source>
</reference>
<dbReference type="AlphaFoldDB" id="A0A2W5PL86"/>
<keyword evidence="2" id="KW-0732">Signal</keyword>
<evidence type="ECO:0000313" key="3">
    <source>
        <dbReference type="EMBL" id="PZQ66621.1"/>
    </source>
</evidence>
<comment type="caution">
    <text evidence="3">The sequence shown here is derived from an EMBL/GenBank/DDBJ whole genome shotgun (WGS) entry which is preliminary data.</text>
</comment>
<evidence type="ECO:0000313" key="4">
    <source>
        <dbReference type="Proteomes" id="UP000249135"/>
    </source>
</evidence>
<dbReference type="PROSITE" id="PS51257">
    <property type="entry name" value="PROKAR_LIPOPROTEIN"/>
    <property type="match status" value="1"/>
</dbReference>
<dbReference type="EMBL" id="QFPP01000402">
    <property type="protein sequence ID" value="PZQ66621.1"/>
    <property type="molecule type" value="Genomic_DNA"/>
</dbReference>
<dbReference type="NCBIfam" id="NF047637">
    <property type="entry name" value="lipo_CC0125"/>
    <property type="match status" value="1"/>
</dbReference>
<accession>A0A2W5PL86</accession>
<sequence length="227" mass="24825">MRTRQLALALALTTALFGCVSPTPYRAADTDGVRFGYTSTKLSDQLYRVRFQGTGRTPVRWIDAFLLYRAAEVAKEADAPAFKIVEGNVDASVLEGEDVYGHRELDLDAAVAVSPAPRQQHRQGDIVVGRAEDVSSGAMHRTAGAMPVFRMPPPALPKYQPPVYIYTPGYAPAPLPDRTILVELRPDLRSMDDKTFVTADVLDKLGPRIQRAARKDAAPKTPPPKPS</sequence>
<name>A0A2W5PL86_VARPD</name>
<dbReference type="Proteomes" id="UP000249135">
    <property type="component" value="Unassembled WGS sequence"/>
</dbReference>
<evidence type="ECO:0000256" key="2">
    <source>
        <dbReference type="SAM" id="SignalP"/>
    </source>
</evidence>
<feature type="chain" id="PRO_5015989856" description="Lipoprotein" evidence="2">
    <location>
        <begin position="28"/>
        <end position="227"/>
    </location>
</feature>
<gene>
    <name evidence="3" type="ORF">DI563_23020</name>
</gene>
<evidence type="ECO:0008006" key="5">
    <source>
        <dbReference type="Google" id="ProtNLM"/>
    </source>
</evidence>
<feature type="region of interest" description="Disordered" evidence="1">
    <location>
        <begin position="207"/>
        <end position="227"/>
    </location>
</feature>
<organism evidence="3 4">
    <name type="scientific">Variovorax paradoxus</name>
    <dbReference type="NCBI Taxonomy" id="34073"/>
    <lineage>
        <taxon>Bacteria</taxon>
        <taxon>Pseudomonadati</taxon>
        <taxon>Pseudomonadota</taxon>
        <taxon>Betaproteobacteria</taxon>
        <taxon>Burkholderiales</taxon>
        <taxon>Comamonadaceae</taxon>
        <taxon>Variovorax</taxon>
    </lineage>
</organism>
<proteinExistence type="predicted"/>
<protein>
    <recommendedName>
        <fullName evidence="5">Lipoprotein</fullName>
    </recommendedName>
</protein>
<feature type="signal peptide" evidence="2">
    <location>
        <begin position="1"/>
        <end position="27"/>
    </location>
</feature>